<feature type="region of interest" description="Disordered" evidence="1">
    <location>
        <begin position="123"/>
        <end position="174"/>
    </location>
</feature>
<sequence>MSTKIFFSLCSRNTRLVATLIQKVWAKVIALLPPPGKVGQWASPLLSQWCGESKLNAFWGEPASSGSGGISPLTTTYPLILQHQLVGPPLSFTQASSCSWIDHPVRLVFSCLPMDSTAVRKVAPECPPGLQSRRTGSSKGPVKGIDPTLEYGTPNQSLEAHPFHHKGSTCPKMT</sequence>
<dbReference type="AlphaFoldDB" id="A0A9J5WZR7"/>
<evidence type="ECO:0000313" key="3">
    <source>
        <dbReference type="Proteomes" id="UP000824120"/>
    </source>
</evidence>
<proteinExistence type="predicted"/>
<name>A0A9J5WZR7_SOLCO</name>
<organism evidence="2 3">
    <name type="scientific">Solanum commersonii</name>
    <name type="common">Commerson's wild potato</name>
    <name type="synonym">Commerson's nightshade</name>
    <dbReference type="NCBI Taxonomy" id="4109"/>
    <lineage>
        <taxon>Eukaryota</taxon>
        <taxon>Viridiplantae</taxon>
        <taxon>Streptophyta</taxon>
        <taxon>Embryophyta</taxon>
        <taxon>Tracheophyta</taxon>
        <taxon>Spermatophyta</taxon>
        <taxon>Magnoliopsida</taxon>
        <taxon>eudicotyledons</taxon>
        <taxon>Gunneridae</taxon>
        <taxon>Pentapetalae</taxon>
        <taxon>asterids</taxon>
        <taxon>lamiids</taxon>
        <taxon>Solanales</taxon>
        <taxon>Solanaceae</taxon>
        <taxon>Solanoideae</taxon>
        <taxon>Solaneae</taxon>
        <taxon>Solanum</taxon>
    </lineage>
</organism>
<evidence type="ECO:0000313" key="2">
    <source>
        <dbReference type="EMBL" id="KAG5580548.1"/>
    </source>
</evidence>
<gene>
    <name evidence="2" type="ORF">H5410_051175</name>
</gene>
<dbReference type="EMBL" id="JACXVP010000010">
    <property type="protein sequence ID" value="KAG5580548.1"/>
    <property type="molecule type" value="Genomic_DNA"/>
</dbReference>
<reference evidence="2 3" key="1">
    <citation type="submission" date="2020-09" db="EMBL/GenBank/DDBJ databases">
        <title>De no assembly of potato wild relative species, Solanum commersonii.</title>
        <authorList>
            <person name="Cho K."/>
        </authorList>
    </citation>
    <scope>NUCLEOTIDE SEQUENCE [LARGE SCALE GENOMIC DNA]</scope>
    <source>
        <strain evidence="2">LZ3.2</strain>
        <tissue evidence="2">Leaf</tissue>
    </source>
</reference>
<accession>A0A9J5WZR7</accession>
<dbReference type="Proteomes" id="UP000824120">
    <property type="component" value="Chromosome 10"/>
</dbReference>
<evidence type="ECO:0000256" key="1">
    <source>
        <dbReference type="SAM" id="MobiDB-lite"/>
    </source>
</evidence>
<protein>
    <submittedName>
        <fullName evidence="2">Uncharacterized protein</fullName>
    </submittedName>
</protein>
<keyword evidence="3" id="KW-1185">Reference proteome</keyword>
<comment type="caution">
    <text evidence="2">The sequence shown here is derived from an EMBL/GenBank/DDBJ whole genome shotgun (WGS) entry which is preliminary data.</text>
</comment>